<comment type="subcellular location">
    <subcellularLocation>
        <location evidence="2">Mitochondrion</location>
    </subcellularLocation>
</comment>
<dbReference type="InterPro" id="IPR016166">
    <property type="entry name" value="FAD-bd_PCMH"/>
</dbReference>
<accession>A0A8S3ZGE1</accession>
<dbReference type="FunFam" id="3.30.43.10:FF:000010">
    <property type="entry name" value="probable D-lactate dehydrogenase, mitochondrial"/>
    <property type="match status" value="1"/>
</dbReference>
<comment type="catalytic activity">
    <reaction evidence="11">
        <text>(R)-lactate + 2 Fe(III)-[cytochrome c] = 2 Fe(II)-[cytochrome c] + pyruvate + 2 H(+)</text>
        <dbReference type="Rhea" id="RHEA:13521"/>
        <dbReference type="Rhea" id="RHEA-COMP:10350"/>
        <dbReference type="Rhea" id="RHEA-COMP:14399"/>
        <dbReference type="ChEBI" id="CHEBI:15361"/>
        <dbReference type="ChEBI" id="CHEBI:15378"/>
        <dbReference type="ChEBI" id="CHEBI:16004"/>
        <dbReference type="ChEBI" id="CHEBI:29033"/>
        <dbReference type="ChEBI" id="CHEBI:29034"/>
        <dbReference type="EC" id="1.1.2.4"/>
    </reaction>
    <physiologicalReaction direction="left-to-right" evidence="11">
        <dbReference type="Rhea" id="RHEA:13522"/>
    </physiologicalReaction>
</comment>
<dbReference type="InterPro" id="IPR004113">
    <property type="entry name" value="FAD-bd_oxidored_4_C"/>
</dbReference>
<evidence type="ECO:0000256" key="6">
    <source>
        <dbReference type="ARBA" id="ARBA00022946"/>
    </source>
</evidence>
<dbReference type="Gene3D" id="1.10.45.10">
    <property type="entry name" value="Vanillyl-alcohol Oxidase, Chain A, domain 4"/>
    <property type="match status" value="1"/>
</dbReference>
<keyword evidence="7" id="KW-0007">Acetylation</keyword>
<keyword evidence="17" id="KW-1185">Reference proteome</keyword>
<evidence type="ECO:0000256" key="4">
    <source>
        <dbReference type="ARBA" id="ARBA00022630"/>
    </source>
</evidence>
<comment type="caution">
    <text evidence="16">The sequence shown here is derived from an EMBL/GenBank/DDBJ whole genome shotgun (WGS) entry which is preliminary data.</text>
</comment>
<proteinExistence type="inferred from homology"/>
<evidence type="ECO:0000256" key="7">
    <source>
        <dbReference type="ARBA" id="ARBA00022990"/>
    </source>
</evidence>
<evidence type="ECO:0000256" key="8">
    <source>
        <dbReference type="ARBA" id="ARBA00023002"/>
    </source>
</evidence>
<comment type="function">
    <text evidence="12">Involved in D-lactate, but not L-lactate catabolic process.</text>
</comment>
<evidence type="ECO:0000256" key="3">
    <source>
        <dbReference type="ARBA" id="ARBA00008000"/>
    </source>
</evidence>
<keyword evidence="4" id="KW-0285">Flavoprotein</keyword>
<dbReference type="EMBL" id="CAJHNH020003154">
    <property type="protein sequence ID" value="CAG5128664.1"/>
    <property type="molecule type" value="Genomic_DNA"/>
</dbReference>
<dbReference type="PANTHER" id="PTHR11748:SF111">
    <property type="entry name" value="D-LACTATE DEHYDROGENASE, MITOCHONDRIAL-RELATED"/>
    <property type="match status" value="1"/>
</dbReference>
<dbReference type="GO" id="GO:0004458">
    <property type="term" value="F:D-lactate dehydrogenase (cytochrome) activity"/>
    <property type="evidence" value="ECO:0007669"/>
    <property type="project" value="UniProtKB-EC"/>
</dbReference>
<sequence>MFSRVLLRSLEKIFKTTGCTKRNYSPKISFNKVTDSTVKSLRDLLGEKKVFTEEAVREQHSHDESYHTSAMPDVVVFPDSVEYVSKVVAFCNTNRIPVVPYGTGTGLEGGVNAVQGGVSINMKNMDKVVEVNGLDFDVTVQPGITREALNSYCRDTGMWFPIDPGADCSVCGMCATSASGTNAVKYGTMRENVLNLEVVLPDGRIIHTSGKGRRAKKTSAGFNMTNLFVGSEGTLGIITQATVKMHGIPEKTVVAYCHFKKIEDAVDTVIQIVSSGIPVAKCEFLDDSAIKAFNAYSDYHMPVAHSLFMEVHGPEASVHHLFNEITTLCISNNGYGFTGAEQAEDRARLWKARHEMLYAVNALVPGSKSFVTDVCVPVTKLTEIIVKTKQWIDKANIIGPIVGHVGDGNFHVFFPIKPGDTTALNTVLDISKQMVLLSLALNGTCTGEHGIGLGKRKYLLQEVGEDGVSAMQQVKQALDPNGIMNPGKIFY</sequence>
<dbReference type="OrthoDB" id="5332616at2759"/>
<gene>
    <name evidence="16" type="ORF">CUNI_LOCUS14222</name>
</gene>
<dbReference type="InterPro" id="IPR016171">
    <property type="entry name" value="Vanillyl_alc_oxidase_C-sub2"/>
</dbReference>
<evidence type="ECO:0000256" key="13">
    <source>
        <dbReference type="ARBA" id="ARBA00063083"/>
    </source>
</evidence>
<evidence type="ECO:0000256" key="10">
    <source>
        <dbReference type="ARBA" id="ARBA00038897"/>
    </source>
</evidence>
<evidence type="ECO:0000256" key="14">
    <source>
        <dbReference type="ARBA" id="ARBA00072812"/>
    </source>
</evidence>
<dbReference type="EC" id="1.1.2.4" evidence="10"/>
<keyword evidence="6" id="KW-0809">Transit peptide</keyword>
<reference evidence="16" key="1">
    <citation type="submission" date="2021-04" db="EMBL/GenBank/DDBJ databases">
        <authorList>
            <consortium name="Molecular Ecology Group"/>
        </authorList>
    </citation>
    <scope>NUCLEOTIDE SEQUENCE</scope>
</reference>
<dbReference type="InterPro" id="IPR036318">
    <property type="entry name" value="FAD-bd_PCMH-like_sf"/>
</dbReference>
<dbReference type="InterPro" id="IPR006094">
    <property type="entry name" value="Oxid_FAD_bind_N"/>
</dbReference>
<dbReference type="GO" id="GO:0071949">
    <property type="term" value="F:FAD binding"/>
    <property type="evidence" value="ECO:0007669"/>
    <property type="project" value="InterPro"/>
</dbReference>
<dbReference type="SUPFAM" id="SSF56176">
    <property type="entry name" value="FAD-binding/transporter-associated domain-like"/>
    <property type="match status" value="1"/>
</dbReference>
<evidence type="ECO:0000256" key="12">
    <source>
        <dbReference type="ARBA" id="ARBA00053432"/>
    </source>
</evidence>
<dbReference type="GO" id="GO:1903457">
    <property type="term" value="P:lactate catabolic process"/>
    <property type="evidence" value="ECO:0007669"/>
    <property type="project" value="TreeGrafter"/>
</dbReference>
<feature type="domain" description="FAD-binding PCMH-type" evidence="15">
    <location>
        <begin position="68"/>
        <end position="248"/>
    </location>
</feature>
<dbReference type="FunFam" id="3.30.70.2740:FF:000001">
    <property type="entry name" value="D-lactate dehydrogenase mitochondrial"/>
    <property type="match status" value="1"/>
</dbReference>
<organism evidence="16 17">
    <name type="scientific">Candidula unifasciata</name>
    <dbReference type="NCBI Taxonomy" id="100452"/>
    <lineage>
        <taxon>Eukaryota</taxon>
        <taxon>Metazoa</taxon>
        <taxon>Spiralia</taxon>
        <taxon>Lophotrochozoa</taxon>
        <taxon>Mollusca</taxon>
        <taxon>Gastropoda</taxon>
        <taxon>Heterobranchia</taxon>
        <taxon>Euthyneura</taxon>
        <taxon>Panpulmonata</taxon>
        <taxon>Eupulmonata</taxon>
        <taxon>Stylommatophora</taxon>
        <taxon>Helicina</taxon>
        <taxon>Helicoidea</taxon>
        <taxon>Geomitridae</taxon>
        <taxon>Candidula</taxon>
    </lineage>
</organism>
<dbReference type="Gene3D" id="3.30.70.2740">
    <property type="match status" value="1"/>
</dbReference>
<dbReference type="PROSITE" id="PS51387">
    <property type="entry name" value="FAD_PCMH"/>
    <property type="match status" value="1"/>
</dbReference>
<dbReference type="FunFam" id="3.30.465.10:FF:000030">
    <property type="entry name" value="probable D-lactate dehydrogenase, mitochondrial"/>
    <property type="match status" value="1"/>
</dbReference>
<comment type="similarity">
    <text evidence="3">Belongs to the FAD-binding oxidoreductase/transferase type 4 family.</text>
</comment>
<dbReference type="GO" id="GO:0005739">
    <property type="term" value="C:mitochondrion"/>
    <property type="evidence" value="ECO:0007669"/>
    <property type="project" value="UniProtKB-SubCell"/>
</dbReference>
<dbReference type="Pfam" id="PF02913">
    <property type="entry name" value="FAD-oxidase_C"/>
    <property type="match status" value="1"/>
</dbReference>
<dbReference type="AlphaFoldDB" id="A0A8S3ZGE1"/>
<evidence type="ECO:0000313" key="16">
    <source>
        <dbReference type="EMBL" id="CAG5128664.1"/>
    </source>
</evidence>
<evidence type="ECO:0000256" key="2">
    <source>
        <dbReference type="ARBA" id="ARBA00004173"/>
    </source>
</evidence>
<dbReference type="InterPro" id="IPR016164">
    <property type="entry name" value="FAD-linked_Oxase-like_C"/>
</dbReference>
<dbReference type="InterPro" id="IPR016169">
    <property type="entry name" value="FAD-bd_PCMH_sub2"/>
</dbReference>
<keyword evidence="8" id="KW-0560">Oxidoreductase</keyword>
<evidence type="ECO:0000313" key="17">
    <source>
        <dbReference type="Proteomes" id="UP000678393"/>
    </source>
</evidence>
<keyword evidence="5" id="KW-0274">FAD</keyword>
<dbReference type="Pfam" id="PF01565">
    <property type="entry name" value="FAD_binding_4"/>
    <property type="match status" value="1"/>
</dbReference>
<keyword evidence="9" id="KW-0496">Mitochondrion</keyword>
<evidence type="ECO:0000256" key="9">
    <source>
        <dbReference type="ARBA" id="ARBA00023128"/>
    </source>
</evidence>
<dbReference type="GO" id="GO:0008720">
    <property type="term" value="F:D-lactate dehydrogenase (NAD+) activity"/>
    <property type="evidence" value="ECO:0007669"/>
    <property type="project" value="TreeGrafter"/>
</dbReference>
<evidence type="ECO:0000256" key="1">
    <source>
        <dbReference type="ARBA" id="ARBA00001974"/>
    </source>
</evidence>
<evidence type="ECO:0000256" key="11">
    <source>
        <dbReference type="ARBA" id="ARBA00051477"/>
    </source>
</evidence>
<evidence type="ECO:0000256" key="5">
    <source>
        <dbReference type="ARBA" id="ARBA00022827"/>
    </source>
</evidence>
<dbReference type="FunFam" id="1.10.45.10:FF:000001">
    <property type="entry name" value="D-lactate dehydrogenase mitochondrial"/>
    <property type="match status" value="1"/>
</dbReference>
<comment type="cofactor">
    <cofactor evidence="1">
        <name>FAD</name>
        <dbReference type="ChEBI" id="CHEBI:57692"/>
    </cofactor>
</comment>
<name>A0A8S3ZGE1_9EUPU</name>
<protein>
    <recommendedName>
        <fullName evidence="14">Probable D-lactate dehydrogenase, mitochondrial</fullName>
        <ecNumber evidence="10">1.1.2.4</ecNumber>
    </recommendedName>
</protein>
<dbReference type="Proteomes" id="UP000678393">
    <property type="component" value="Unassembled WGS sequence"/>
</dbReference>
<dbReference type="Gene3D" id="3.30.465.10">
    <property type="match status" value="1"/>
</dbReference>
<dbReference type="PANTHER" id="PTHR11748">
    <property type="entry name" value="D-LACTATE DEHYDROGENASE"/>
    <property type="match status" value="1"/>
</dbReference>
<dbReference type="SUPFAM" id="SSF55103">
    <property type="entry name" value="FAD-linked oxidases, C-terminal domain"/>
    <property type="match status" value="1"/>
</dbReference>
<comment type="subunit">
    <text evidence="13">Interacts with CSRP3.</text>
</comment>
<evidence type="ECO:0000259" key="15">
    <source>
        <dbReference type="PROSITE" id="PS51387"/>
    </source>
</evidence>